<dbReference type="SMART" id="SM00225">
    <property type="entry name" value="BTB"/>
    <property type="match status" value="1"/>
</dbReference>
<dbReference type="EMBL" id="BGPR01000203">
    <property type="protein sequence ID" value="GBM04529.1"/>
    <property type="molecule type" value="Genomic_DNA"/>
</dbReference>
<dbReference type="OrthoDB" id="6359816at2759"/>
<dbReference type="CDD" id="cd00121">
    <property type="entry name" value="MATH"/>
    <property type="match status" value="1"/>
</dbReference>
<name>A0A4Y2CK48_ARAVE</name>
<dbReference type="SUPFAM" id="SSF49599">
    <property type="entry name" value="TRAF domain-like"/>
    <property type="match status" value="1"/>
</dbReference>
<dbReference type="SUPFAM" id="SSF54695">
    <property type="entry name" value="POZ domain"/>
    <property type="match status" value="1"/>
</dbReference>
<dbReference type="InterPro" id="IPR008974">
    <property type="entry name" value="TRAF-like"/>
</dbReference>
<dbReference type="Pfam" id="PF22486">
    <property type="entry name" value="MATH_2"/>
    <property type="match status" value="1"/>
</dbReference>
<dbReference type="Gene3D" id="2.60.210.10">
    <property type="entry name" value="Apoptosis, Tumor Necrosis Factor Receptor Associated Protein 2, Chain A"/>
    <property type="match status" value="1"/>
</dbReference>
<evidence type="ECO:0000313" key="3">
    <source>
        <dbReference type="EMBL" id="GBM04529.1"/>
    </source>
</evidence>
<dbReference type="Proteomes" id="UP000499080">
    <property type="component" value="Unassembled WGS sequence"/>
</dbReference>
<keyword evidence="4" id="KW-1185">Reference proteome</keyword>
<protein>
    <submittedName>
        <fullName evidence="3">Protein roadkill</fullName>
    </submittedName>
</protein>
<dbReference type="Gene3D" id="1.25.40.420">
    <property type="match status" value="1"/>
</dbReference>
<organism evidence="3 4">
    <name type="scientific">Araneus ventricosus</name>
    <name type="common">Orbweaver spider</name>
    <name type="synonym">Epeira ventricosa</name>
    <dbReference type="NCBI Taxonomy" id="182803"/>
    <lineage>
        <taxon>Eukaryota</taxon>
        <taxon>Metazoa</taxon>
        <taxon>Ecdysozoa</taxon>
        <taxon>Arthropoda</taxon>
        <taxon>Chelicerata</taxon>
        <taxon>Arachnida</taxon>
        <taxon>Araneae</taxon>
        <taxon>Araneomorphae</taxon>
        <taxon>Entelegynae</taxon>
        <taxon>Araneoidea</taxon>
        <taxon>Araneidae</taxon>
        <taxon>Araneus</taxon>
    </lineage>
</organism>
<dbReference type="InterPro" id="IPR002083">
    <property type="entry name" value="MATH/TRAF_dom"/>
</dbReference>
<reference evidence="3 4" key="1">
    <citation type="journal article" date="2019" name="Sci. Rep.">
        <title>Orb-weaving spider Araneus ventricosus genome elucidates the spidroin gene catalogue.</title>
        <authorList>
            <person name="Kono N."/>
            <person name="Nakamura H."/>
            <person name="Ohtoshi R."/>
            <person name="Moran D.A.P."/>
            <person name="Shinohara A."/>
            <person name="Yoshida Y."/>
            <person name="Fujiwara M."/>
            <person name="Mori M."/>
            <person name="Tomita M."/>
            <person name="Arakawa K."/>
        </authorList>
    </citation>
    <scope>NUCLEOTIDE SEQUENCE [LARGE SCALE GENOMIC DNA]</scope>
</reference>
<dbReference type="InterPro" id="IPR011333">
    <property type="entry name" value="SKP1/BTB/POZ_sf"/>
</dbReference>
<dbReference type="Pfam" id="PF00651">
    <property type="entry name" value="BTB"/>
    <property type="match status" value="1"/>
</dbReference>
<dbReference type="PROSITE" id="PS50144">
    <property type="entry name" value="MATH"/>
    <property type="match status" value="1"/>
</dbReference>
<dbReference type="Gene3D" id="3.30.710.10">
    <property type="entry name" value="Potassium Channel Kv1.1, Chain A"/>
    <property type="match status" value="1"/>
</dbReference>
<proteinExistence type="predicted"/>
<dbReference type="CDD" id="cd18186">
    <property type="entry name" value="BTB_POZ_ZBTB_KLHL-like"/>
    <property type="match status" value="1"/>
</dbReference>
<dbReference type="InterPro" id="IPR000210">
    <property type="entry name" value="BTB/POZ_dom"/>
</dbReference>
<evidence type="ECO:0000313" key="4">
    <source>
        <dbReference type="Proteomes" id="UP000499080"/>
    </source>
</evidence>
<evidence type="ECO:0000259" key="1">
    <source>
        <dbReference type="PROSITE" id="PS50097"/>
    </source>
</evidence>
<comment type="caution">
    <text evidence="3">The sequence shown here is derived from an EMBL/GenBank/DDBJ whole genome shotgun (WGS) entry which is preliminary data.</text>
</comment>
<feature type="domain" description="MATH" evidence="2">
    <location>
        <begin position="9"/>
        <end position="140"/>
    </location>
</feature>
<dbReference type="GO" id="GO:0030163">
    <property type="term" value="P:protein catabolic process"/>
    <property type="evidence" value="ECO:0007669"/>
    <property type="project" value="UniProtKB-ARBA"/>
</dbReference>
<evidence type="ECO:0000259" key="2">
    <source>
        <dbReference type="PROSITE" id="PS50144"/>
    </source>
</evidence>
<sequence length="530" mass="61079">MASEGNEKCFSFTWNIENMSNCSKKFDNAITSPPFVVDDLGGTQWIIKVYARESKKMSKESLGVYLCRKKDDSPVANMQVKYEIAFIGKDGSVLVSETLTSNFEKGVGHGFPAFVKQEEVFDTKRSIFLPQDILTVRCRMWKNCESMLQDVRCFARTRIGFENRSFLWNLENFSTLELEKKCSYLIKSLQDDASMVSIDFFVTEGVNSDEIIRFELSLQDRATEFFTFRLSLVDASGNKILCNQEEFWFDWKNRWESESESDSECKIEWEAKNQNAWETENEIEKFSFFFTRQELLANKKVFLPNDILSLHWDCSFSKEISTDGIEEVQYGCPRTESKISDAHEGNNDKISHLNYLTEKVKHFYDKKFLCDVRLKTSTTTFQAHKVILSASSSAFETLFSSSMEDEGSDCVNFENLNDDTVRRMLHYIYTSRVDDLTWESATGLYDAANKYAILGLKHICFSYLKNNFSTSNALEALLFADKQADCDLKAAVLDYIGKHGKEMENSGWRHLMNANGKLAAEALYQLFFEN</sequence>
<gene>
    <name evidence="3" type="primary">rdx_4</name>
    <name evidence="3" type="ORF">AVEN_197927_1</name>
</gene>
<dbReference type="PROSITE" id="PS50097">
    <property type="entry name" value="BTB"/>
    <property type="match status" value="1"/>
</dbReference>
<dbReference type="AlphaFoldDB" id="A0A4Y2CK48"/>
<feature type="domain" description="BTB" evidence="1">
    <location>
        <begin position="370"/>
        <end position="434"/>
    </location>
</feature>
<dbReference type="SMART" id="SM00061">
    <property type="entry name" value="MATH"/>
    <property type="match status" value="1"/>
</dbReference>
<accession>A0A4Y2CK48</accession>
<dbReference type="PANTHER" id="PTHR24413">
    <property type="entry name" value="SPECKLE-TYPE POZ PROTEIN"/>
    <property type="match status" value="1"/>
</dbReference>